<dbReference type="PANTHER" id="PTHR30012">
    <property type="entry name" value="GENERAL SECRETION PATHWAY PROTEIN"/>
    <property type="match status" value="1"/>
</dbReference>
<protein>
    <recommendedName>
        <fullName evidence="9">Type II secretion system protein GspF domain-containing protein</fullName>
    </recommendedName>
</protein>
<dbReference type="EMBL" id="MHBW01000035">
    <property type="protein sequence ID" value="OGY07825.1"/>
    <property type="molecule type" value="Genomic_DNA"/>
</dbReference>
<dbReference type="FunFam" id="1.20.81.30:FF:000001">
    <property type="entry name" value="Type II secretion system protein F"/>
    <property type="match status" value="2"/>
</dbReference>
<evidence type="ECO:0000256" key="8">
    <source>
        <dbReference type="SAM" id="Phobius"/>
    </source>
</evidence>
<dbReference type="GO" id="GO:0005886">
    <property type="term" value="C:plasma membrane"/>
    <property type="evidence" value="ECO:0007669"/>
    <property type="project" value="UniProtKB-SubCell"/>
</dbReference>
<dbReference type="AlphaFoldDB" id="A0A1G1UXJ6"/>
<evidence type="ECO:0000313" key="11">
    <source>
        <dbReference type="Proteomes" id="UP000177967"/>
    </source>
</evidence>
<evidence type="ECO:0000313" key="10">
    <source>
        <dbReference type="EMBL" id="OGY07825.1"/>
    </source>
</evidence>
<name>A0A1G1UXJ6_9BACT</name>
<keyword evidence="5 8" id="KW-0812">Transmembrane</keyword>
<evidence type="ECO:0000256" key="6">
    <source>
        <dbReference type="ARBA" id="ARBA00022989"/>
    </source>
</evidence>
<dbReference type="InterPro" id="IPR003004">
    <property type="entry name" value="GspF/PilC"/>
</dbReference>
<evidence type="ECO:0000256" key="1">
    <source>
        <dbReference type="ARBA" id="ARBA00004429"/>
    </source>
</evidence>
<comment type="caution">
    <text evidence="10">The sequence shown here is derived from an EMBL/GenBank/DDBJ whole genome shotgun (WGS) entry which is preliminary data.</text>
</comment>
<evidence type="ECO:0000256" key="4">
    <source>
        <dbReference type="ARBA" id="ARBA00022519"/>
    </source>
</evidence>
<feature type="transmembrane region" description="Helical" evidence="8">
    <location>
        <begin position="218"/>
        <end position="238"/>
    </location>
</feature>
<dbReference type="GO" id="GO:0015628">
    <property type="term" value="P:protein secretion by the type II secretion system"/>
    <property type="evidence" value="ECO:0007669"/>
    <property type="project" value="TreeGrafter"/>
</dbReference>
<reference evidence="10 11" key="1">
    <citation type="journal article" date="2016" name="Nat. Commun.">
        <title>Thousands of microbial genomes shed light on interconnected biogeochemical processes in an aquifer system.</title>
        <authorList>
            <person name="Anantharaman K."/>
            <person name="Brown C.T."/>
            <person name="Hug L.A."/>
            <person name="Sharon I."/>
            <person name="Castelle C.J."/>
            <person name="Probst A.J."/>
            <person name="Thomas B.C."/>
            <person name="Singh A."/>
            <person name="Wilkins M.J."/>
            <person name="Karaoz U."/>
            <person name="Brodie E.L."/>
            <person name="Williams K.H."/>
            <person name="Hubbard S.S."/>
            <person name="Banfield J.F."/>
        </authorList>
    </citation>
    <scope>NUCLEOTIDE SEQUENCE [LARGE SCALE GENOMIC DNA]</scope>
</reference>
<feature type="transmembrane region" description="Helical" evidence="8">
    <location>
        <begin position="165"/>
        <end position="188"/>
    </location>
</feature>
<evidence type="ECO:0000256" key="7">
    <source>
        <dbReference type="ARBA" id="ARBA00023136"/>
    </source>
</evidence>
<proteinExistence type="inferred from homology"/>
<keyword evidence="3" id="KW-1003">Cell membrane</keyword>
<comment type="similarity">
    <text evidence="2">Belongs to the GSP F family.</text>
</comment>
<accession>A0A1G1UXJ6</accession>
<feature type="domain" description="Type II secretion system protein GspF" evidence="9">
    <location>
        <begin position="67"/>
        <end position="189"/>
    </location>
</feature>
<feature type="domain" description="Type II secretion system protein GspF" evidence="9">
    <location>
        <begin position="270"/>
        <end position="392"/>
    </location>
</feature>
<dbReference type="Gene3D" id="1.20.81.30">
    <property type="entry name" value="Type II secretion system (T2SS), domain F"/>
    <property type="match status" value="2"/>
</dbReference>
<gene>
    <name evidence="10" type="ORF">A2782_01640</name>
</gene>
<dbReference type="InterPro" id="IPR018076">
    <property type="entry name" value="T2SS_GspF_dom"/>
</dbReference>
<comment type="subcellular location">
    <subcellularLocation>
        <location evidence="1">Cell inner membrane</location>
        <topology evidence="1">Multi-pass membrane protein</topology>
    </subcellularLocation>
</comment>
<evidence type="ECO:0000256" key="3">
    <source>
        <dbReference type="ARBA" id="ARBA00022475"/>
    </source>
</evidence>
<dbReference type="InterPro" id="IPR042094">
    <property type="entry name" value="T2SS_GspF_sf"/>
</dbReference>
<keyword evidence="7 8" id="KW-0472">Membrane</keyword>
<dbReference type="STRING" id="1797513.A2782_01640"/>
<dbReference type="PRINTS" id="PR00812">
    <property type="entry name" value="BCTERIALGSPF"/>
</dbReference>
<evidence type="ECO:0000256" key="5">
    <source>
        <dbReference type="ARBA" id="ARBA00022692"/>
    </source>
</evidence>
<evidence type="ECO:0000256" key="2">
    <source>
        <dbReference type="ARBA" id="ARBA00005745"/>
    </source>
</evidence>
<dbReference type="Proteomes" id="UP000177967">
    <property type="component" value="Unassembled WGS sequence"/>
</dbReference>
<keyword evidence="4" id="KW-0997">Cell inner membrane</keyword>
<sequence length="400" mass="43265">MNSFLYKARDQAGKLMQGKVEAASASEAAKLLRERGLVVISIKPQIGSPLSFLTNSRGVSLSDIATFTRQFSIMITAGLPITNALIILRGQSAKSLIPVIERILADVEGGTSLGAAMEKHPKAFSGVYIALIKAGEGGGVLDQVLARLADNLESQREFQSKVKGALIYPVIVVVGMIAVVAIMMIFVIPKLLSLFADFNADLPLATKMLIAASNFSSHYWFIVLAVIVGLVWVFRLYARSSQGEERIDRWKLKVPLYGLLQKEIILTEMTRTLGLLVGAGVSILEGLKIVSGVVDNVLIKKSLSRASIQVEQGFALAYAFSQDKEIFPPMLYQMLAVGEETGKLDDALLKVSHVFEQESANLVRGLTAAIEPLVMIVLGLGVGFLVVAIIMPIYNLTGQF</sequence>
<dbReference type="Pfam" id="PF00482">
    <property type="entry name" value="T2SSF"/>
    <property type="match status" value="2"/>
</dbReference>
<dbReference type="PANTHER" id="PTHR30012:SF0">
    <property type="entry name" value="TYPE II SECRETION SYSTEM PROTEIN F-RELATED"/>
    <property type="match status" value="1"/>
</dbReference>
<organism evidence="10 11">
    <name type="scientific">Candidatus Blackburnbacteria bacterium RIFCSPHIGHO2_01_FULL_43_15b</name>
    <dbReference type="NCBI Taxonomy" id="1797513"/>
    <lineage>
        <taxon>Bacteria</taxon>
        <taxon>Candidatus Blackburniibacteriota</taxon>
    </lineage>
</organism>
<feature type="transmembrane region" description="Helical" evidence="8">
    <location>
        <begin position="373"/>
        <end position="394"/>
    </location>
</feature>
<evidence type="ECO:0000259" key="9">
    <source>
        <dbReference type="Pfam" id="PF00482"/>
    </source>
</evidence>
<keyword evidence="6 8" id="KW-1133">Transmembrane helix</keyword>